<dbReference type="VEuPathDB" id="TrichDB:TVAG_193140"/>
<sequence length="123" mass="14079">MNTDTLEQFIEKIKSTNYYSPPHSCDEGAVHYASKDTEHLTLPRFIPTMSEDLKKTYFKIYNNNDVLAAQILSIIAINGSKSVKHCISNISLDSKTGDTVIELIDFQKDIFKEYDNICKVRRV</sequence>
<proteinExistence type="predicted"/>
<reference evidence="1" key="2">
    <citation type="journal article" date="2007" name="Science">
        <title>Draft genome sequence of the sexually transmitted pathogen Trichomonas vaginalis.</title>
        <authorList>
            <person name="Carlton J.M."/>
            <person name="Hirt R.P."/>
            <person name="Silva J.C."/>
            <person name="Delcher A.L."/>
            <person name="Schatz M."/>
            <person name="Zhao Q."/>
            <person name="Wortman J.R."/>
            <person name="Bidwell S.L."/>
            <person name="Alsmark U.C.M."/>
            <person name="Besteiro S."/>
            <person name="Sicheritz-Ponten T."/>
            <person name="Noel C.J."/>
            <person name="Dacks J.B."/>
            <person name="Foster P.G."/>
            <person name="Simillion C."/>
            <person name="Van de Peer Y."/>
            <person name="Miranda-Saavedra D."/>
            <person name="Barton G.J."/>
            <person name="Westrop G.D."/>
            <person name="Mueller S."/>
            <person name="Dessi D."/>
            <person name="Fiori P.L."/>
            <person name="Ren Q."/>
            <person name="Paulsen I."/>
            <person name="Zhang H."/>
            <person name="Bastida-Corcuera F.D."/>
            <person name="Simoes-Barbosa A."/>
            <person name="Brown M.T."/>
            <person name="Hayes R.D."/>
            <person name="Mukherjee M."/>
            <person name="Okumura C.Y."/>
            <person name="Schneider R."/>
            <person name="Smith A.J."/>
            <person name="Vanacova S."/>
            <person name="Villalvazo M."/>
            <person name="Haas B.J."/>
            <person name="Pertea M."/>
            <person name="Feldblyum T.V."/>
            <person name="Utterback T.R."/>
            <person name="Shu C.L."/>
            <person name="Osoegawa K."/>
            <person name="de Jong P.J."/>
            <person name="Hrdy I."/>
            <person name="Horvathova L."/>
            <person name="Zubacova Z."/>
            <person name="Dolezal P."/>
            <person name="Malik S.B."/>
            <person name="Logsdon J.M. Jr."/>
            <person name="Henze K."/>
            <person name="Gupta A."/>
            <person name="Wang C.C."/>
            <person name="Dunne R.L."/>
            <person name="Upcroft J.A."/>
            <person name="Upcroft P."/>
            <person name="White O."/>
            <person name="Salzberg S.L."/>
            <person name="Tang P."/>
            <person name="Chiu C.-H."/>
            <person name="Lee Y.-S."/>
            <person name="Embley T.M."/>
            <person name="Coombs G.H."/>
            <person name="Mottram J.C."/>
            <person name="Tachezy J."/>
            <person name="Fraser-Liggett C.M."/>
            <person name="Johnson P.J."/>
        </authorList>
    </citation>
    <scope>NUCLEOTIDE SEQUENCE [LARGE SCALE GENOMIC DNA]</scope>
    <source>
        <strain evidence="1">G3</strain>
    </source>
</reference>
<dbReference type="AlphaFoldDB" id="A2DH28"/>
<dbReference type="InParanoid" id="A2DH28"/>
<name>A2DH28_TRIV3</name>
<evidence type="ECO:0000313" key="1">
    <source>
        <dbReference type="EMBL" id="EAY20338.1"/>
    </source>
</evidence>
<dbReference type="EMBL" id="DS113199">
    <property type="protein sequence ID" value="EAY20338.1"/>
    <property type="molecule type" value="Genomic_DNA"/>
</dbReference>
<dbReference type="RefSeq" id="XP_001581324.1">
    <property type="nucleotide sequence ID" value="XM_001581274.1"/>
</dbReference>
<dbReference type="KEGG" id="tva:5465875"/>
<gene>
    <name evidence="1" type="ORF">TVAG_193140</name>
</gene>
<protein>
    <submittedName>
        <fullName evidence="1">Uncharacterized protein</fullName>
    </submittedName>
</protein>
<reference evidence="1" key="1">
    <citation type="submission" date="2006-10" db="EMBL/GenBank/DDBJ databases">
        <authorList>
            <person name="Amadeo P."/>
            <person name="Zhao Q."/>
            <person name="Wortman J."/>
            <person name="Fraser-Liggett C."/>
            <person name="Carlton J."/>
        </authorList>
    </citation>
    <scope>NUCLEOTIDE SEQUENCE</scope>
    <source>
        <strain evidence="1">G3</strain>
    </source>
</reference>
<organism evidence="1 2">
    <name type="scientific">Trichomonas vaginalis (strain ATCC PRA-98 / G3)</name>
    <dbReference type="NCBI Taxonomy" id="412133"/>
    <lineage>
        <taxon>Eukaryota</taxon>
        <taxon>Metamonada</taxon>
        <taxon>Parabasalia</taxon>
        <taxon>Trichomonadida</taxon>
        <taxon>Trichomonadidae</taxon>
        <taxon>Trichomonas</taxon>
    </lineage>
</organism>
<dbReference type="VEuPathDB" id="TrichDB:TVAGG3_0341460"/>
<evidence type="ECO:0000313" key="2">
    <source>
        <dbReference type="Proteomes" id="UP000001542"/>
    </source>
</evidence>
<keyword evidence="2" id="KW-1185">Reference proteome</keyword>
<accession>A2DH28</accession>
<dbReference type="Proteomes" id="UP000001542">
    <property type="component" value="Unassembled WGS sequence"/>
</dbReference>